<proteinExistence type="inferred from homology"/>
<dbReference type="NCBIfam" id="TIGR03971">
    <property type="entry name" value="SDR_subfam_1"/>
    <property type="match status" value="1"/>
</dbReference>
<dbReference type="Gene3D" id="3.40.50.720">
    <property type="entry name" value="NAD(P)-binding Rossmann-like Domain"/>
    <property type="match status" value="1"/>
</dbReference>
<dbReference type="Pfam" id="PF13561">
    <property type="entry name" value="adh_short_C2"/>
    <property type="match status" value="1"/>
</dbReference>
<dbReference type="PANTHER" id="PTHR42760:SF133">
    <property type="entry name" value="3-OXOACYL-[ACYL-CARRIER-PROTEIN] REDUCTASE"/>
    <property type="match status" value="1"/>
</dbReference>
<dbReference type="AlphaFoldDB" id="A0A172UKT4"/>
<dbReference type="EMBL" id="CP015596">
    <property type="protein sequence ID" value="ANE79849.1"/>
    <property type="molecule type" value="Genomic_DNA"/>
</dbReference>
<reference evidence="4 5" key="1">
    <citation type="submission" date="2016-05" db="EMBL/GenBank/DDBJ databases">
        <title>Complete genome sequence of a phthalic acid esters degrading Mycobacterium sp. YC-RL4.</title>
        <authorList>
            <person name="Ren L."/>
            <person name="Fan S."/>
            <person name="Ruth N."/>
            <person name="Jia Y."/>
            <person name="Wang J."/>
            <person name="Qiao C."/>
        </authorList>
    </citation>
    <scope>NUCLEOTIDE SEQUENCE [LARGE SCALE GENOMIC DNA]</scope>
    <source>
        <strain evidence="4 5">YC-RL4</strain>
    </source>
</reference>
<protein>
    <submittedName>
        <fullName evidence="4">3-ketoacyl-ACP reductase</fullName>
    </submittedName>
</protein>
<dbReference type="InterPro" id="IPR002347">
    <property type="entry name" value="SDR_fam"/>
</dbReference>
<keyword evidence="2" id="KW-0560">Oxidoreductase</keyword>
<dbReference type="OrthoDB" id="5173603at2"/>
<dbReference type="Proteomes" id="UP000077143">
    <property type="component" value="Chromosome"/>
</dbReference>
<dbReference type="KEGG" id="madi:A7U43_11425"/>
<dbReference type="InterPro" id="IPR023985">
    <property type="entry name" value="SDR_subfam_1"/>
</dbReference>
<dbReference type="GO" id="GO:0016616">
    <property type="term" value="F:oxidoreductase activity, acting on the CH-OH group of donors, NAD or NADP as acceptor"/>
    <property type="evidence" value="ECO:0007669"/>
    <property type="project" value="TreeGrafter"/>
</dbReference>
<dbReference type="PRINTS" id="PR00081">
    <property type="entry name" value="GDHRDH"/>
</dbReference>
<organism evidence="4 5">
    <name type="scientific">Mycobacterium adipatum</name>
    <dbReference type="NCBI Taxonomy" id="1682113"/>
    <lineage>
        <taxon>Bacteria</taxon>
        <taxon>Bacillati</taxon>
        <taxon>Actinomycetota</taxon>
        <taxon>Actinomycetes</taxon>
        <taxon>Mycobacteriales</taxon>
        <taxon>Mycobacteriaceae</taxon>
        <taxon>Mycobacterium</taxon>
    </lineage>
</organism>
<dbReference type="PANTHER" id="PTHR42760">
    <property type="entry name" value="SHORT-CHAIN DEHYDROGENASES/REDUCTASES FAMILY MEMBER"/>
    <property type="match status" value="1"/>
</dbReference>
<evidence type="ECO:0000256" key="2">
    <source>
        <dbReference type="ARBA" id="ARBA00023002"/>
    </source>
</evidence>
<evidence type="ECO:0000256" key="1">
    <source>
        <dbReference type="ARBA" id="ARBA00006484"/>
    </source>
</evidence>
<evidence type="ECO:0000313" key="4">
    <source>
        <dbReference type="EMBL" id="ANE79849.1"/>
    </source>
</evidence>
<dbReference type="STRING" id="1682113.A7U43_11425"/>
<dbReference type="FunFam" id="3.40.50.720:FF:000084">
    <property type="entry name" value="Short-chain dehydrogenase reductase"/>
    <property type="match status" value="1"/>
</dbReference>
<dbReference type="SUPFAM" id="SSF51735">
    <property type="entry name" value="NAD(P)-binding Rossmann-fold domains"/>
    <property type="match status" value="1"/>
</dbReference>
<keyword evidence="3" id="KW-0520">NAD</keyword>
<accession>A0A172UKT4</accession>
<sequence length="293" mass="31461">MSTTGSTAGRVAGKVAFITGAARGQGRSHAIRLAEEGADIIAVDICKNYDTVGYAMATAEDLEETKNYVEKTGRRIVTAQADVRNEAEVRGALEAGLAEFGKVDIVVAQAGVAAMKGQPPMQAWTDGINTNFVGTINAIQVALPHLAEGASIVATASAAALMDAHNKPNPGNDPGGMGYMVSKRLISEYVHYLATELAVRGIRANVIHPTNCNTDMLQSEPMYRSFRPDLPNPTRADAEPVFGVQQAMKVNYIEPEDISNAVLWLASDESRFVTGMQLRVDAGGYLKWYDYHV</sequence>
<dbReference type="RefSeq" id="WP_067994923.1">
    <property type="nucleotide sequence ID" value="NZ_CP015596.1"/>
</dbReference>
<dbReference type="InterPro" id="IPR036291">
    <property type="entry name" value="NAD(P)-bd_dom_sf"/>
</dbReference>
<evidence type="ECO:0000256" key="3">
    <source>
        <dbReference type="ARBA" id="ARBA00023027"/>
    </source>
</evidence>
<name>A0A172UKT4_9MYCO</name>
<gene>
    <name evidence="4" type="ORF">A7U43_11425</name>
</gene>
<comment type="similarity">
    <text evidence="1">Belongs to the short-chain dehydrogenases/reductases (SDR) family.</text>
</comment>
<dbReference type="CDD" id="cd05233">
    <property type="entry name" value="SDR_c"/>
    <property type="match status" value="1"/>
</dbReference>
<keyword evidence="5" id="KW-1185">Reference proteome</keyword>
<evidence type="ECO:0000313" key="5">
    <source>
        <dbReference type="Proteomes" id="UP000077143"/>
    </source>
</evidence>